<keyword evidence="2" id="KW-1185">Reference proteome</keyword>
<proteinExistence type="predicted"/>
<sequence length="210" mass="23526">MYSRCPHCDCQQQLSTRQLRDGRGLLNCAACGRSFDALPSLSDMIDERHDSPSPPELTFPRPASPLAWRIGNAVLLLVLLGQIAYFERENLLRRPPFYSALTQVCRLIGCRVPPYRNPADWSISHSEWQAHLDNRYVLTAALTNQAEFSQAFPALKLTVNDYNGRLLAERLFPPATYTHETLSAAKHTEQIRLAIVISAPSVGGFTLTTM</sequence>
<dbReference type="EMBL" id="JANIBJ010000064">
    <property type="protein sequence ID" value="MCQ8106366.1"/>
    <property type="molecule type" value="Genomic_DNA"/>
</dbReference>
<accession>A0ABT1TMB8</accession>
<dbReference type="Proteomes" id="UP001524499">
    <property type="component" value="Unassembled WGS sequence"/>
</dbReference>
<dbReference type="Pfam" id="PF11906">
    <property type="entry name" value="DUF3426"/>
    <property type="match status" value="1"/>
</dbReference>
<gene>
    <name evidence="1" type="ORF">NP590_19840</name>
</gene>
<organism evidence="1 2">
    <name type="scientific">Methylomonas subterranea</name>
    <dbReference type="NCBI Taxonomy" id="2952225"/>
    <lineage>
        <taxon>Bacteria</taxon>
        <taxon>Pseudomonadati</taxon>
        <taxon>Pseudomonadota</taxon>
        <taxon>Gammaproteobacteria</taxon>
        <taxon>Methylococcales</taxon>
        <taxon>Methylococcaceae</taxon>
        <taxon>Methylomonas</taxon>
    </lineage>
</organism>
<dbReference type="RefSeq" id="WP_256604475.1">
    <property type="nucleotide sequence ID" value="NZ_JANIBJ010000064.1"/>
</dbReference>
<comment type="caution">
    <text evidence="1">The sequence shown here is derived from an EMBL/GenBank/DDBJ whole genome shotgun (WGS) entry which is preliminary data.</text>
</comment>
<evidence type="ECO:0000313" key="1">
    <source>
        <dbReference type="EMBL" id="MCQ8106366.1"/>
    </source>
</evidence>
<name>A0ABT1TMB8_9GAMM</name>
<protein>
    <submittedName>
        <fullName evidence="1">DUF3426 domain-containing protein</fullName>
    </submittedName>
</protein>
<dbReference type="InterPro" id="IPR021834">
    <property type="entry name" value="DUF3426"/>
</dbReference>
<reference evidence="1 2" key="1">
    <citation type="submission" date="2022-07" db="EMBL/GenBank/DDBJ databases">
        <title>Methylomonas rivi sp. nov., Methylomonas rosea sp. nov., Methylomonas aureus sp. nov. and Methylomonas subterranea sp. nov., four novel methanotrophs isolated from a freshwater creek and the deep terrestrial subsurface.</title>
        <authorList>
            <person name="Abin C."/>
            <person name="Sankaranarayanan K."/>
            <person name="Garner C."/>
            <person name="Sindelar R."/>
            <person name="Kotary K."/>
            <person name="Garner R."/>
            <person name="Barclay S."/>
            <person name="Lawson P."/>
            <person name="Krumholz L."/>
        </authorList>
    </citation>
    <scope>NUCLEOTIDE SEQUENCE [LARGE SCALE GENOMIC DNA]</scope>
    <source>
        <strain evidence="1 2">SURF-2</strain>
    </source>
</reference>
<evidence type="ECO:0000313" key="2">
    <source>
        <dbReference type="Proteomes" id="UP001524499"/>
    </source>
</evidence>